<dbReference type="InterPro" id="IPR022691">
    <property type="entry name" value="Tscrpt_elong_fac_GreA/B_N"/>
</dbReference>
<evidence type="ECO:0000259" key="10">
    <source>
        <dbReference type="Pfam" id="PF01272"/>
    </source>
</evidence>
<comment type="similarity">
    <text evidence="1 8 9">Belongs to the GreA/GreB family.</text>
</comment>
<keyword evidence="13" id="KW-1185">Reference proteome</keyword>
<dbReference type="InterPro" id="IPR006359">
    <property type="entry name" value="Tscrpt_elong_fac_GreA"/>
</dbReference>
<evidence type="ECO:0000256" key="5">
    <source>
        <dbReference type="ARBA" id="ARBA00023163"/>
    </source>
</evidence>
<dbReference type="PANTHER" id="PTHR30437:SF4">
    <property type="entry name" value="TRANSCRIPTION ELONGATION FACTOR GREA"/>
    <property type="match status" value="1"/>
</dbReference>
<dbReference type="Pfam" id="PF03449">
    <property type="entry name" value="GreA_GreB_N"/>
    <property type="match status" value="1"/>
</dbReference>
<feature type="domain" description="Transcription elongation factor GreA/GreB C-terminal" evidence="10">
    <location>
        <begin position="83"/>
        <end position="154"/>
    </location>
</feature>
<keyword evidence="12" id="KW-0648">Protein biosynthesis</keyword>
<dbReference type="EMBL" id="JAZGJQ010000008">
    <property type="protein sequence ID" value="MEE6147832.1"/>
    <property type="molecule type" value="Genomic_DNA"/>
</dbReference>
<dbReference type="Gene3D" id="1.10.287.180">
    <property type="entry name" value="Transcription elongation factor, GreA/GreB, N-terminal domain"/>
    <property type="match status" value="1"/>
</dbReference>
<dbReference type="InterPro" id="IPR028624">
    <property type="entry name" value="Tscrpt_elong_fac_GreA/B"/>
</dbReference>
<evidence type="ECO:0000256" key="1">
    <source>
        <dbReference type="ARBA" id="ARBA00008213"/>
    </source>
</evidence>
<evidence type="ECO:0000256" key="8">
    <source>
        <dbReference type="HAMAP-Rule" id="MF_00105"/>
    </source>
</evidence>
<dbReference type="PROSITE" id="PS00829">
    <property type="entry name" value="GREAB_1"/>
    <property type="match status" value="1"/>
</dbReference>
<dbReference type="HAMAP" id="MF_00105">
    <property type="entry name" value="GreA_GreB"/>
    <property type="match status" value="1"/>
</dbReference>
<keyword evidence="5 8" id="KW-0804">Transcription</keyword>
<dbReference type="SUPFAM" id="SSF46557">
    <property type="entry name" value="GreA transcript cleavage protein, N-terminal domain"/>
    <property type="match status" value="1"/>
</dbReference>
<dbReference type="InterPro" id="IPR023459">
    <property type="entry name" value="Tscrpt_elong_fac_GreA/B_fam"/>
</dbReference>
<keyword evidence="12" id="KW-0251">Elongation factor</keyword>
<dbReference type="InterPro" id="IPR018151">
    <property type="entry name" value="TF_GreA/GreB_CS"/>
</dbReference>
<keyword evidence="4 8" id="KW-0238">DNA-binding</keyword>
<dbReference type="PIRSF" id="PIRSF006092">
    <property type="entry name" value="GreA_GreB"/>
    <property type="match status" value="1"/>
</dbReference>
<gene>
    <name evidence="8 12" type="primary">greA</name>
    <name evidence="12" type="ORF">VXJ25_07555</name>
</gene>
<evidence type="ECO:0000256" key="6">
    <source>
        <dbReference type="ARBA" id="ARBA00024916"/>
    </source>
</evidence>
<sequence>MANVMILTPEGRQKLVDELKWREGERHDEIVEAIREARAQGDLSENAEYDAAKEDQSQNESRINEIRHILATARVAEDSNDLEVSIGCTVELEDAKGKKTSFTIVGTTETDSLAHKISNESPAGATLIGRATGDKVSFSTPSGKVREYTITSIRRQ</sequence>
<evidence type="ECO:0000313" key="13">
    <source>
        <dbReference type="Proteomes" id="UP001332931"/>
    </source>
</evidence>
<dbReference type="RefSeq" id="WP_330958598.1">
    <property type="nucleotide sequence ID" value="NZ_JAZGJQ010000008.1"/>
</dbReference>
<dbReference type="Proteomes" id="UP001332931">
    <property type="component" value="Unassembled WGS sequence"/>
</dbReference>
<evidence type="ECO:0000256" key="3">
    <source>
        <dbReference type="ARBA" id="ARBA00023015"/>
    </source>
</evidence>
<dbReference type="NCBIfam" id="NF001263">
    <property type="entry name" value="PRK00226.1-4"/>
    <property type="match status" value="1"/>
</dbReference>
<accession>A0ABU7RB48</accession>
<evidence type="ECO:0000256" key="4">
    <source>
        <dbReference type="ARBA" id="ARBA00023125"/>
    </source>
</evidence>
<comment type="function">
    <text evidence="6 8 9">Necessary for efficient RNA polymerase transcription elongation past template-encoded arresting sites. The arresting sites in DNA have the property of trapping a certain fraction of elongating RNA polymerases that pass through, resulting in locked ternary complexes. Cleavage of the nascent transcript by cleavage factors such as GreA or GreB allows the resumption of elongation from the new 3'terminus. GreA releases sequences of 2 to 3 nucleotides.</text>
</comment>
<dbReference type="InterPro" id="IPR036805">
    <property type="entry name" value="Tscrpt_elong_fac_GreA/B_N_sf"/>
</dbReference>
<dbReference type="PANTHER" id="PTHR30437">
    <property type="entry name" value="TRANSCRIPTION ELONGATION FACTOR GREA"/>
    <property type="match status" value="1"/>
</dbReference>
<keyword evidence="3 8" id="KW-0805">Transcription regulation</keyword>
<dbReference type="GO" id="GO:0003746">
    <property type="term" value="F:translation elongation factor activity"/>
    <property type="evidence" value="ECO:0007669"/>
    <property type="project" value="UniProtKB-KW"/>
</dbReference>
<name>A0ABU7RB48_9ACTN</name>
<reference evidence="12 13" key="1">
    <citation type="submission" date="2024-01" db="EMBL/GenBank/DDBJ databases">
        <title>Description of Olsenella sp. nov., isolated from pig feces.</title>
        <authorList>
            <person name="Chang Y.-H."/>
        </authorList>
    </citation>
    <scope>NUCLEOTIDE SEQUENCE [LARGE SCALE GENOMIC DNA]</scope>
    <source>
        <strain evidence="12 13">YH-ols2223</strain>
    </source>
</reference>
<feature type="domain" description="Transcription elongation factor GreA/GreB N-terminal" evidence="11">
    <location>
        <begin position="6"/>
        <end position="75"/>
    </location>
</feature>
<dbReference type="SUPFAM" id="SSF54534">
    <property type="entry name" value="FKBP-like"/>
    <property type="match status" value="1"/>
</dbReference>
<evidence type="ECO:0000256" key="2">
    <source>
        <dbReference type="ARBA" id="ARBA00013729"/>
    </source>
</evidence>
<dbReference type="InterPro" id="IPR036953">
    <property type="entry name" value="GreA/GreB_C_sf"/>
</dbReference>
<dbReference type="Gene3D" id="3.10.50.30">
    <property type="entry name" value="Transcription elongation factor, GreA/GreB, C-terminal domain"/>
    <property type="match status" value="1"/>
</dbReference>
<dbReference type="InterPro" id="IPR001437">
    <property type="entry name" value="Tscrpt_elong_fac_GreA/B_C"/>
</dbReference>
<evidence type="ECO:0000313" key="12">
    <source>
        <dbReference type="EMBL" id="MEE6147832.1"/>
    </source>
</evidence>
<protein>
    <recommendedName>
        <fullName evidence="2 8">Transcription elongation factor GreA</fullName>
    </recommendedName>
    <alternativeName>
        <fullName evidence="7 8">Transcript cleavage factor GreA</fullName>
    </alternativeName>
</protein>
<comment type="caution">
    <text evidence="12">The sequence shown here is derived from an EMBL/GenBank/DDBJ whole genome shotgun (WGS) entry which is preliminary data.</text>
</comment>
<evidence type="ECO:0000256" key="7">
    <source>
        <dbReference type="ARBA" id="ARBA00030776"/>
    </source>
</evidence>
<evidence type="ECO:0000256" key="9">
    <source>
        <dbReference type="RuleBase" id="RU000556"/>
    </source>
</evidence>
<dbReference type="NCBIfam" id="TIGR01462">
    <property type="entry name" value="greA"/>
    <property type="match status" value="1"/>
</dbReference>
<proteinExistence type="inferred from homology"/>
<dbReference type="Pfam" id="PF01272">
    <property type="entry name" value="GreA_GreB"/>
    <property type="match status" value="1"/>
</dbReference>
<organism evidence="12 13">
    <name type="scientific">Olsenella absiana</name>
    <dbReference type="NCBI Taxonomy" id="3115222"/>
    <lineage>
        <taxon>Bacteria</taxon>
        <taxon>Bacillati</taxon>
        <taxon>Actinomycetota</taxon>
        <taxon>Coriobacteriia</taxon>
        <taxon>Coriobacteriales</taxon>
        <taxon>Atopobiaceae</taxon>
        <taxon>Olsenella</taxon>
    </lineage>
</organism>
<evidence type="ECO:0000259" key="11">
    <source>
        <dbReference type="Pfam" id="PF03449"/>
    </source>
</evidence>